<proteinExistence type="inferred from homology"/>
<evidence type="ECO:0000313" key="10">
    <source>
        <dbReference type="EMBL" id="PST38104.1"/>
    </source>
</evidence>
<evidence type="ECO:0000256" key="6">
    <source>
        <dbReference type="ARBA" id="ARBA00047615"/>
    </source>
</evidence>
<evidence type="ECO:0000256" key="7">
    <source>
        <dbReference type="ARBA" id="ARBA00048478"/>
    </source>
</evidence>
<dbReference type="AlphaFoldDB" id="A0A2T3FS60"/>
<dbReference type="GO" id="GO:0036430">
    <property type="term" value="F:CMP kinase activity"/>
    <property type="evidence" value="ECO:0007669"/>
    <property type="project" value="RHEA"/>
</dbReference>
<reference evidence="11" key="1">
    <citation type="submission" date="2018-03" db="EMBL/GenBank/DDBJ databases">
        <title>Lachnoclostridium SNUG30370 gen.nov., sp.nov., isolated from human faeces.</title>
        <authorList>
            <person name="Seo B."/>
            <person name="Jeon K."/>
            <person name="Ko G."/>
        </authorList>
    </citation>
    <scope>NUCLEOTIDE SEQUENCE [LARGE SCALE GENOMIC DNA]</scope>
    <source>
        <strain evidence="11">SNUG30370</strain>
    </source>
</reference>
<dbReference type="PANTHER" id="PTHR21299:SF2">
    <property type="entry name" value="CYTIDYLATE KINASE"/>
    <property type="match status" value="1"/>
</dbReference>
<dbReference type="Pfam" id="PF02224">
    <property type="entry name" value="Cytidylate_kin"/>
    <property type="match status" value="1"/>
</dbReference>
<evidence type="ECO:0000256" key="3">
    <source>
        <dbReference type="ARBA" id="ARBA00022741"/>
    </source>
</evidence>
<keyword evidence="4 8" id="KW-0418">Kinase</keyword>
<dbReference type="EMBL" id="PYLP01000018">
    <property type="protein sequence ID" value="PST38104.1"/>
    <property type="molecule type" value="Genomic_DNA"/>
</dbReference>
<dbReference type="NCBIfam" id="TIGR00017">
    <property type="entry name" value="cmk"/>
    <property type="match status" value="1"/>
</dbReference>
<gene>
    <name evidence="8" type="primary">cmk</name>
    <name evidence="10" type="ORF">C7U55_11050</name>
</gene>
<keyword evidence="2 8" id="KW-0808">Transferase</keyword>
<dbReference type="GO" id="GO:0006220">
    <property type="term" value="P:pyrimidine nucleotide metabolic process"/>
    <property type="evidence" value="ECO:0007669"/>
    <property type="project" value="UniProtKB-UniRule"/>
</dbReference>
<evidence type="ECO:0000256" key="1">
    <source>
        <dbReference type="ARBA" id="ARBA00009427"/>
    </source>
</evidence>
<dbReference type="Gene3D" id="3.40.50.300">
    <property type="entry name" value="P-loop containing nucleotide triphosphate hydrolases"/>
    <property type="match status" value="1"/>
</dbReference>
<dbReference type="GO" id="GO:0036431">
    <property type="term" value="F:dCMP kinase activity"/>
    <property type="evidence" value="ECO:0007669"/>
    <property type="project" value="InterPro"/>
</dbReference>
<keyword evidence="8" id="KW-0963">Cytoplasm</keyword>
<evidence type="ECO:0000313" key="11">
    <source>
        <dbReference type="Proteomes" id="UP000241201"/>
    </source>
</evidence>
<dbReference type="PANTHER" id="PTHR21299">
    <property type="entry name" value="CYTIDYLATE KINASE/PANTOATE-BETA-ALANINE LIGASE"/>
    <property type="match status" value="1"/>
</dbReference>
<feature type="domain" description="Cytidylate kinase" evidence="9">
    <location>
        <begin position="7"/>
        <end position="217"/>
    </location>
</feature>
<dbReference type="InterPro" id="IPR027417">
    <property type="entry name" value="P-loop_NTPase"/>
</dbReference>
<evidence type="ECO:0000256" key="5">
    <source>
        <dbReference type="ARBA" id="ARBA00022840"/>
    </source>
</evidence>
<comment type="caution">
    <text evidence="10">The sequence shown here is derived from an EMBL/GenBank/DDBJ whole genome shotgun (WGS) entry which is preliminary data.</text>
</comment>
<dbReference type="GO" id="GO:0015949">
    <property type="term" value="P:nucleobase-containing small molecule interconversion"/>
    <property type="evidence" value="ECO:0007669"/>
    <property type="project" value="TreeGrafter"/>
</dbReference>
<evidence type="ECO:0000256" key="4">
    <source>
        <dbReference type="ARBA" id="ARBA00022777"/>
    </source>
</evidence>
<evidence type="ECO:0000256" key="8">
    <source>
        <dbReference type="HAMAP-Rule" id="MF_00238"/>
    </source>
</evidence>
<evidence type="ECO:0000256" key="2">
    <source>
        <dbReference type="ARBA" id="ARBA00022679"/>
    </source>
</evidence>
<name>A0A2T3FS60_9FIRM</name>
<dbReference type="CDD" id="cd02020">
    <property type="entry name" value="CMPK"/>
    <property type="match status" value="1"/>
</dbReference>
<keyword evidence="11" id="KW-1185">Reference proteome</keyword>
<organism evidence="10 11">
    <name type="scientific">Faecalibacillus faecis</name>
    <dbReference type="NCBI Taxonomy" id="1982628"/>
    <lineage>
        <taxon>Bacteria</taxon>
        <taxon>Bacillati</taxon>
        <taxon>Bacillota</taxon>
        <taxon>Erysipelotrichia</taxon>
        <taxon>Erysipelotrichales</taxon>
        <taxon>Coprobacillaceae</taxon>
        <taxon>Faecalibacillus</taxon>
    </lineage>
</organism>
<dbReference type="GO" id="GO:0005829">
    <property type="term" value="C:cytosol"/>
    <property type="evidence" value="ECO:0007669"/>
    <property type="project" value="TreeGrafter"/>
</dbReference>
<dbReference type="SUPFAM" id="SSF52540">
    <property type="entry name" value="P-loop containing nucleoside triphosphate hydrolases"/>
    <property type="match status" value="1"/>
</dbReference>
<dbReference type="InterPro" id="IPR003136">
    <property type="entry name" value="Cytidylate_kin"/>
</dbReference>
<dbReference type="InterPro" id="IPR011994">
    <property type="entry name" value="Cytidylate_kinase_dom"/>
</dbReference>
<keyword evidence="3 8" id="KW-0547">Nucleotide-binding</keyword>
<dbReference type="RefSeq" id="WP_106988611.1">
    <property type="nucleotide sequence ID" value="NZ_DBGDQT010000149.1"/>
</dbReference>
<dbReference type="Proteomes" id="UP000241201">
    <property type="component" value="Unassembled WGS sequence"/>
</dbReference>
<comment type="similarity">
    <text evidence="1 8">Belongs to the cytidylate kinase family. Type 1 subfamily.</text>
</comment>
<dbReference type="GeneID" id="77471620"/>
<dbReference type="HAMAP" id="MF_00238">
    <property type="entry name" value="Cytidyl_kinase_type1"/>
    <property type="match status" value="1"/>
</dbReference>
<accession>A0A2T3FS60</accession>
<protein>
    <recommendedName>
        <fullName evidence="8">Cytidylate kinase</fullName>
        <shortName evidence="8">CK</shortName>
        <ecNumber evidence="8">2.7.4.25</ecNumber>
    </recommendedName>
    <alternativeName>
        <fullName evidence="8">Cytidine monophosphate kinase</fullName>
        <shortName evidence="8">CMP kinase</shortName>
    </alternativeName>
</protein>
<comment type="catalytic activity">
    <reaction evidence="7 8">
        <text>CMP + ATP = CDP + ADP</text>
        <dbReference type="Rhea" id="RHEA:11600"/>
        <dbReference type="ChEBI" id="CHEBI:30616"/>
        <dbReference type="ChEBI" id="CHEBI:58069"/>
        <dbReference type="ChEBI" id="CHEBI:60377"/>
        <dbReference type="ChEBI" id="CHEBI:456216"/>
        <dbReference type="EC" id="2.7.4.25"/>
    </reaction>
</comment>
<dbReference type="EC" id="2.7.4.25" evidence="8"/>
<comment type="subcellular location">
    <subcellularLocation>
        <location evidence="8">Cytoplasm</location>
    </subcellularLocation>
</comment>
<feature type="binding site" evidence="8">
    <location>
        <begin position="11"/>
        <end position="19"/>
    </location>
    <ligand>
        <name>ATP</name>
        <dbReference type="ChEBI" id="CHEBI:30616"/>
    </ligand>
</feature>
<dbReference type="GO" id="GO:0005524">
    <property type="term" value="F:ATP binding"/>
    <property type="evidence" value="ECO:0007669"/>
    <property type="project" value="UniProtKB-UniRule"/>
</dbReference>
<sequence length="222" mass="25083">MKKNISVAIDGPSAAGKSTIAKMVAKKENFIYIDTGAMYRCVAYYCLTQKIDLNDEKAVEQAIEHIQIRLTPDNKVYLNDEDVSNQIRQDQVSLGASCVSKYQAVRSFLVDEQRKMAKAGNVILDGRDIGTVVLPNANLKIYQIASVETRAKRRYLENLERGLDADLETIKKEIEERDYQDTHREISPLKKAEDAIELDTSSLTLEEVVEQVLTLIQKAKEE</sequence>
<evidence type="ECO:0000259" key="9">
    <source>
        <dbReference type="Pfam" id="PF02224"/>
    </source>
</evidence>
<keyword evidence="5 8" id="KW-0067">ATP-binding</keyword>
<comment type="catalytic activity">
    <reaction evidence="6 8">
        <text>dCMP + ATP = dCDP + ADP</text>
        <dbReference type="Rhea" id="RHEA:25094"/>
        <dbReference type="ChEBI" id="CHEBI:30616"/>
        <dbReference type="ChEBI" id="CHEBI:57566"/>
        <dbReference type="ChEBI" id="CHEBI:58593"/>
        <dbReference type="ChEBI" id="CHEBI:456216"/>
        <dbReference type="EC" id="2.7.4.25"/>
    </reaction>
</comment>